<reference evidence="1 2" key="1">
    <citation type="submission" date="2017-08" db="EMBL/GenBank/DDBJ databases">
        <title>Infants hospitalized years apart are colonized by the same room-sourced microbial strains.</title>
        <authorList>
            <person name="Brooks B."/>
            <person name="Olm M.R."/>
            <person name="Firek B.A."/>
            <person name="Baker R."/>
            <person name="Thomas B.C."/>
            <person name="Morowitz M.J."/>
            <person name="Banfield J.F."/>
        </authorList>
    </citation>
    <scope>NUCLEOTIDE SEQUENCE [LARGE SCALE GENOMIC DNA]</scope>
    <source>
        <strain evidence="1">S2_005_002_R2_34</strain>
    </source>
</reference>
<name>A0A2W5NFN3_RHOSU</name>
<organism evidence="1 2">
    <name type="scientific">Rhodovulum sulfidophilum</name>
    <name type="common">Rhodobacter sulfidophilus</name>
    <dbReference type="NCBI Taxonomy" id="35806"/>
    <lineage>
        <taxon>Bacteria</taxon>
        <taxon>Pseudomonadati</taxon>
        <taxon>Pseudomonadota</taxon>
        <taxon>Alphaproteobacteria</taxon>
        <taxon>Rhodobacterales</taxon>
        <taxon>Paracoccaceae</taxon>
        <taxon>Rhodovulum</taxon>
    </lineage>
</organism>
<comment type="caution">
    <text evidence="1">The sequence shown here is derived from an EMBL/GenBank/DDBJ whole genome shotgun (WGS) entry which is preliminary data.</text>
</comment>
<proteinExistence type="predicted"/>
<sequence length="176" mass="19116">MTAATLNPTTLGIAADFVKSGVEKAGIPLTETLEAYLSITFARFLQSEIKVDLLTLRITRAMDARAPRDEMRGLADECLIATALFGRRLRRAGAIRHYVAMGQMTYDAANMTEQAYGFVHMRDVIASAATGDEAEDPRVLFDQARAGSQTARSELAGQNIVVGPWAKPAGNGLLWR</sequence>
<dbReference type="Proteomes" id="UP000249185">
    <property type="component" value="Unassembled WGS sequence"/>
</dbReference>
<accession>A0A2W5NFN3</accession>
<evidence type="ECO:0000313" key="2">
    <source>
        <dbReference type="Proteomes" id="UP000249185"/>
    </source>
</evidence>
<protein>
    <submittedName>
        <fullName evidence="1">Uncharacterized protein</fullName>
    </submittedName>
</protein>
<evidence type="ECO:0000313" key="1">
    <source>
        <dbReference type="EMBL" id="PZQ52331.1"/>
    </source>
</evidence>
<dbReference type="EMBL" id="QFPW01000001">
    <property type="protein sequence ID" value="PZQ52331.1"/>
    <property type="molecule type" value="Genomic_DNA"/>
</dbReference>
<gene>
    <name evidence="1" type="ORF">DI556_01340</name>
</gene>
<dbReference type="AlphaFoldDB" id="A0A2W5NFN3"/>